<accession>A0A2P1EKY5</accession>
<name>A0A2P1EKY5_9VIRU</name>
<organism evidence="1 2">
    <name type="scientific">Moumouvirus australiensis</name>
    <dbReference type="NCBI Taxonomy" id="2109587"/>
    <lineage>
        <taxon>Viruses</taxon>
        <taxon>Varidnaviria</taxon>
        <taxon>Bamfordvirae</taxon>
        <taxon>Nucleocytoviricota</taxon>
        <taxon>Megaviricetes</taxon>
        <taxon>Imitervirales</taxon>
        <taxon>Mimiviridae</taxon>
        <taxon>Megamimivirinae</taxon>
        <taxon>Moumouvirus</taxon>
        <taxon>Moumouvirus australiense</taxon>
    </lineage>
</organism>
<gene>
    <name evidence="1" type="ORF">mc_167</name>
</gene>
<evidence type="ECO:0000313" key="2">
    <source>
        <dbReference type="Proteomes" id="UP000289600"/>
    </source>
</evidence>
<proteinExistence type="predicted"/>
<protein>
    <submittedName>
        <fullName evidence="1">Uncharacterized protein</fullName>
    </submittedName>
</protein>
<evidence type="ECO:0000313" key="1">
    <source>
        <dbReference type="EMBL" id="AVL94553.1"/>
    </source>
</evidence>
<keyword evidence="2" id="KW-1185">Reference proteome</keyword>
<dbReference type="EMBL" id="MG807320">
    <property type="protein sequence ID" value="AVL94553.1"/>
    <property type="molecule type" value="Genomic_DNA"/>
</dbReference>
<dbReference type="Proteomes" id="UP000289600">
    <property type="component" value="Segment"/>
</dbReference>
<sequence length="157" mass="18319">METYLTIETLCTYNKKCKGNCIKKMVRYVSHYDHNGNIKDGKNKNEIPNATFLIHTNGIKINVKYTQKGVTSEMWKNFINAMKECDSETIYFPTNRGNMRICTEFGTTIFSLESCSNNNSGEIFIEVPNDECLHAFIEAQKEMQHYEINYKFHFARI</sequence>
<reference evidence="2" key="1">
    <citation type="submission" date="2018-01" db="EMBL/GenBank/DDBJ databases">
        <title>Testimony of 'menage a trois' revealed by the proteome of Megavirus virophage.</title>
        <authorList>
            <person name="Jeudy S."/>
            <person name="Bertaux L."/>
            <person name="Alempic J.-M."/>
            <person name="Lartigue A."/>
            <person name="Legendre M."/>
            <person name="Philippe N."/>
            <person name="Beucher L."/>
            <person name="Biondi E."/>
            <person name="Juul S."/>
            <person name="Turner D."/>
            <person name="Coute Y."/>
            <person name="Claverie J.-M."/>
            <person name="Abergel C."/>
        </authorList>
    </citation>
    <scope>NUCLEOTIDE SEQUENCE [LARGE SCALE GENOMIC DNA]</scope>
</reference>